<dbReference type="PANTHER" id="PTHR43859">
    <property type="entry name" value="ACYL-ACTIVATING ENZYME"/>
    <property type="match status" value="1"/>
</dbReference>
<evidence type="ECO:0000259" key="5">
    <source>
        <dbReference type="Pfam" id="PF00501"/>
    </source>
</evidence>
<dbReference type="PANTHER" id="PTHR43859:SF4">
    <property type="entry name" value="BUTANOATE--COA LIGASE AAE1-RELATED"/>
    <property type="match status" value="1"/>
</dbReference>
<dbReference type="PROSITE" id="PS00455">
    <property type="entry name" value="AMP_BINDING"/>
    <property type="match status" value="1"/>
</dbReference>
<dbReference type="CDD" id="cd12118">
    <property type="entry name" value="ttLC_FACS_AEE21_like"/>
    <property type="match status" value="1"/>
</dbReference>
<dbReference type="SUPFAM" id="SSF56801">
    <property type="entry name" value="Acetyl-CoA synthetase-like"/>
    <property type="match status" value="1"/>
</dbReference>
<accession>A0ABS5WK37</accession>
<dbReference type="InterPro" id="IPR025110">
    <property type="entry name" value="AMP-bd_C"/>
</dbReference>
<feature type="domain" description="AMP-dependent synthetase/ligase" evidence="5">
    <location>
        <begin position="26"/>
        <end position="404"/>
    </location>
</feature>
<evidence type="ECO:0000256" key="2">
    <source>
        <dbReference type="ARBA" id="ARBA00022598"/>
    </source>
</evidence>
<name>A0ABS5WK37_9RHOB</name>
<protein>
    <submittedName>
        <fullName evidence="7">Acyl-CoA synthetase</fullName>
    </submittedName>
</protein>
<proteinExistence type="inferred from homology"/>
<dbReference type="NCBIfam" id="NF004837">
    <property type="entry name" value="PRK06187.1"/>
    <property type="match status" value="1"/>
</dbReference>
<dbReference type="InterPro" id="IPR000873">
    <property type="entry name" value="AMP-dep_synth/lig_dom"/>
</dbReference>
<dbReference type="Gene3D" id="3.30.300.30">
    <property type="match status" value="1"/>
</dbReference>
<sequence length="542" mass="59730">MTRSIFEAGLDRAAANHVPLSPVSFLRRAAEAFSDKVAIIYGDRSYTYRSFENRCNRLGSALAKHGIGEGDCVSIMAANTPEMLEAHYGVPMIGAVLNSLNIRLDAKTIAFTLNHGEAKVLITDREFSGVVREALEHLDRDLLVIDIDDPEGPGGDLLGETDYETFIAIGDPDFQGTPLRDEWQAISLLYTSGTTGDPKGCVYHHRGAHLNSIDNMIATGMSRDSRYLWTLPMFHADGWTFTWAVTAAHGTHVCLRRLDPKLVFELIEKHRVTHMCAAPIVLTMLAEARETSTVSFSQTVECATGGAAPPSAVIERMEAMGFRITHVYGLTETFGPATICEFQEKWRNLPLLERSKLIARQGLRSLMVEGATVMNPETMEETPRDGETIGEVMIRGNTVMKGYLKNPAANKEAFADGWFHSGDLATLHPDGYIDIKDRSKDIIISGGENISSLEVEECLYRHHAVLEVAVVARPDEKWGETPCAFVALKRGADASAEEIIEFARANMAHYKIPKSVVFGDLPKTSTGKIQKFSLREKAKTLS</sequence>
<keyword evidence="3" id="KW-0276">Fatty acid metabolism</keyword>
<keyword evidence="4" id="KW-0443">Lipid metabolism</keyword>
<dbReference type="EMBL" id="JAHHDY010000001">
    <property type="protein sequence ID" value="MBT3139488.1"/>
    <property type="molecule type" value="Genomic_DNA"/>
</dbReference>
<dbReference type="NCBIfam" id="NF006020">
    <property type="entry name" value="PRK08162.1"/>
    <property type="match status" value="1"/>
</dbReference>
<dbReference type="InterPro" id="IPR045851">
    <property type="entry name" value="AMP-bd_C_sf"/>
</dbReference>
<dbReference type="InterPro" id="IPR042099">
    <property type="entry name" value="ANL_N_sf"/>
</dbReference>
<dbReference type="Proteomes" id="UP000763802">
    <property type="component" value="Unassembled WGS sequence"/>
</dbReference>
<feature type="domain" description="AMP-binding enzyme C-terminal" evidence="6">
    <location>
        <begin position="454"/>
        <end position="528"/>
    </location>
</feature>
<dbReference type="Pfam" id="PF00501">
    <property type="entry name" value="AMP-binding"/>
    <property type="match status" value="1"/>
</dbReference>
<keyword evidence="2" id="KW-0436">Ligase</keyword>
<reference evidence="7 8" key="1">
    <citation type="submission" date="2021-05" db="EMBL/GenBank/DDBJ databases">
        <title>Draft genomes of marine bacteria isolated from model chitin particles.</title>
        <authorList>
            <person name="Datta M.S."/>
            <person name="Schwartzman J.A."/>
            <person name="Cordero O."/>
        </authorList>
    </citation>
    <scope>NUCLEOTIDE SEQUENCE [LARGE SCALE GENOMIC DNA]</scope>
    <source>
        <strain evidence="7 8">4E07</strain>
    </source>
</reference>
<evidence type="ECO:0000259" key="6">
    <source>
        <dbReference type="Pfam" id="PF13193"/>
    </source>
</evidence>
<comment type="similarity">
    <text evidence="1">Belongs to the ATP-dependent AMP-binding enzyme family.</text>
</comment>
<dbReference type="Pfam" id="PF13193">
    <property type="entry name" value="AMP-binding_C"/>
    <property type="match status" value="1"/>
</dbReference>
<dbReference type="RefSeq" id="WP_215193470.1">
    <property type="nucleotide sequence ID" value="NZ_JAHHDY010000001.1"/>
</dbReference>
<evidence type="ECO:0000256" key="1">
    <source>
        <dbReference type="ARBA" id="ARBA00006432"/>
    </source>
</evidence>
<evidence type="ECO:0000313" key="8">
    <source>
        <dbReference type="Proteomes" id="UP000763802"/>
    </source>
</evidence>
<gene>
    <name evidence="7" type="ORF">KL867_00335</name>
</gene>
<organism evidence="7 8">
    <name type="scientific">Falsiruegeria litorea</name>
    <dbReference type="NCBI Taxonomy" id="1280831"/>
    <lineage>
        <taxon>Bacteria</taxon>
        <taxon>Pseudomonadati</taxon>
        <taxon>Pseudomonadota</taxon>
        <taxon>Alphaproteobacteria</taxon>
        <taxon>Rhodobacterales</taxon>
        <taxon>Roseobacteraceae</taxon>
        <taxon>Falsiruegeria</taxon>
    </lineage>
</organism>
<evidence type="ECO:0000256" key="3">
    <source>
        <dbReference type="ARBA" id="ARBA00022832"/>
    </source>
</evidence>
<dbReference type="InterPro" id="IPR020845">
    <property type="entry name" value="AMP-binding_CS"/>
</dbReference>
<comment type="caution">
    <text evidence="7">The sequence shown here is derived from an EMBL/GenBank/DDBJ whole genome shotgun (WGS) entry which is preliminary data.</text>
</comment>
<evidence type="ECO:0000313" key="7">
    <source>
        <dbReference type="EMBL" id="MBT3139488.1"/>
    </source>
</evidence>
<evidence type="ECO:0000256" key="4">
    <source>
        <dbReference type="ARBA" id="ARBA00023098"/>
    </source>
</evidence>
<dbReference type="Gene3D" id="3.40.50.12780">
    <property type="entry name" value="N-terminal domain of ligase-like"/>
    <property type="match status" value="1"/>
</dbReference>
<keyword evidence="8" id="KW-1185">Reference proteome</keyword>